<feature type="compositionally biased region" description="Gly residues" evidence="4">
    <location>
        <begin position="588"/>
        <end position="600"/>
    </location>
</feature>
<feature type="compositionally biased region" description="Polar residues" evidence="4">
    <location>
        <begin position="49"/>
        <end position="58"/>
    </location>
</feature>
<feature type="domain" description="Zinc finger PHD-type" evidence="5">
    <location>
        <begin position="131"/>
        <end position="222"/>
    </location>
</feature>
<organism evidence="6">
    <name type="scientific">Eremomyces bilateralis CBS 781.70</name>
    <dbReference type="NCBI Taxonomy" id="1392243"/>
    <lineage>
        <taxon>Eukaryota</taxon>
        <taxon>Fungi</taxon>
        <taxon>Dikarya</taxon>
        <taxon>Ascomycota</taxon>
        <taxon>Pezizomycotina</taxon>
        <taxon>Dothideomycetes</taxon>
        <taxon>Dothideomycetes incertae sedis</taxon>
        <taxon>Eremomycetales</taxon>
        <taxon>Eremomycetaceae</taxon>
        <taxon>Eremomyces</taxon>
    </lineage>
</organism>
<evidence type="ECO:0000313" key="7">
    <source>
        <dbReference type="Proteomes" id="UP000504638"/>
    </source>
</evidence>
<feature type="compositionally biased region" description="Low complexity" evidence="4">
    <location>
        <begin position="20"/>
        <end position="41"/>
    </location>
</feature>
<evidence type="ECO:0000256" key="2">
    <source>
        <dbReference type="ARBA" id="ARBA00022771"/>
    </source>
</evidence>
<feature type="compositionally biased region" description="Basic residues" evidence="4">
    <location>
        <begin position="474"/>
        <end position="489"/>
    </location>
</feature>
<dbReference type="GO" id="GO:0061186">
    <property type="term" value="P:negative regulation of silent mating-type cassette heterochromatin formation"/>
    <property type="evidence" value="ECO:0007669"/>
    <property type="project" value="TreeGrafter"/>
</dbReference>
<accession>A0A6G1GEY0</accession>
<feature type="region of interest" description="Disordered" evidence="4">
    <location>
        <begin position="1"/>
        <end position="108"/>
    </location>
</feature>
<dbReference type="InterPro" id="IPR013083">
    <property type="entry name" value="Znf_RING/FYVE/PHD"/>
</dbReference>
<dbReference type="GO" id="GO:0061188">
    <property type="term" value="P:negative regulation of rDNA heterochromatin formation"/>
    <property type="evidence" value="ECO:0007669"/>
    <property type="project" value="TreeGrafter"/>
</dbReference>
<feature type="compositionally biased region" description="Polar residues" evidence="4">
    <location>
        <begin position="421"/>
        <end position="438"/>
    </location>
</feature>
<keyword evidence="7" id="KW-1185">Reference proteome</keyword>
<dbReference type="EMBL" id="ML975150">
    <property type="protein sequence ID" value="KAF1816429.1"/>
    <property type="molecule type" value="Genomic_DNA"/>
</dbReference>
<dbReference type="PANTHER" id="PTHR47793:SF1">
    <property type="entry name" value="HISTONE DEACETYLASE COMPLEX SUBUNIT CTI6"/>
    <property type="match status" value="1"/>
</dbReference>
<dbReference type="Gene3D" id="3.30.40.10">
    <property type="entry name" value="Zinc/RING finger domain, C3HC4 (zinc finger)"/>
    <property type="match status" value="1"/>
</dbReference>
<dbReference type="InterPro" id="IPR011011">
    <property type="entry name" value="Znf_FYVE_PHD"/>
</dbReference>
<feature type="compositionally biased region" description="Polar residues" evidence="4">
    <location>
        <begin position="447"/>
        <end position="467"/>
    </location>
</feature>
<evidence type="ECO:0000256" key="3">
    <source>
        <dbReference type="ARBA" id="ARBA00022833"/>
    </source>
</evidence>
<reference evidence="6 8" key="1">
    <citation type="submission" date="2020-01" db="EMBL/GenBank/DDBJ databases">
        <authorList>
            <consortium name="DOE Joint Genome Institute"/>
            <person name="Haridas S."/>
            <person name="Albert R."/>
            <person name="Binder M."/>
            <person name="Bloem J."/>
            <person name="Labutti K."/>
            <person name="Salamov A."/>
            <person name="Andreopoulos B."/>
            <person name="Baker S.E."/>
            <person name="Barry K."/>
            <person name="Bills G."/>
            <person name="Bluhm B.H."/>
            <person name="Cannon C."/>
            <person name="Castanera R."/>
            <person name="Culley D.E."/>
            <person name="Daum C."/>
            <person name="Ezra D."/>
            <person name="Gonzalez J.B."/>
            <person name="Henrissat B."/>
            <person name="Kuo A."/>
            <person name="Liang C."/>
            <person name="Lipzen A."/>
            <person name="Lutzoni F."/>
            <person name="Magnuson J."/>
            <person name="Mondo S."/>
            <person name="Nolan M."/>
            <person name="Ohm R."/>
            <person name="Pangilinan J."/>
            <person name="Park H.-J."/>
            <person name="Ramirez L."/>
            <person name="Alfaro M."/>
            <person name="Sun H."/>
            <person name="Tritt A."/>
            <person name="Yoshinaga Y."/>
            <person name="Zwiers L.-H."/>
            <person name="Turgeon B.G."/>
            <person name="Goodwin S.B."/>
            <person name="Spatafora J.W."/>
            <person name="Crous P.W."/>
            <person name="Grigoriev I.V."/>
        </authorList>
    </citation>
    <scope>NUCLEOTIDE SEQUENCE</scope>
    <source>
        <strain evidence="6 8">CBS 781.70</strain>
    </source>
</reference>
<dbReference type="PANTHER" id="PTHR47793">
    <property type="entry name" value="HISTONE DEACETYLASE COMPLEX SUBUNIT CTI6"/>
    <property type="match status" value="1"/>
</dbReference>
<dbReference type="InterPro" id="IPR001965">
    <property type="entry name" value="Znf_PHD"/>
</dbReference>
<name>A0A6G1GEY0_9PEZI</name>
<dbReference type="SUPFAM" id="SSF57903">
    <property type="entry name" value="FYVE/PHD zinc finger"/>
    <property type="match status" value="1"/>
</dbReference>
<proteinExistence type="predicted"/>
<dbReference type="OrthoDB" id="418595at2759"/>
<dbReference type="GeneID" id="54418468"/>
<evidence type="ECO:0000259" key="5">
    <source>
        <dbReference type="SMART" id="SM00249"/>
    </source>
</evidence>
<dbReference type="GO" id="GO:0033698">
    <property type="term" value="C:Rpd3L complex"/>
    <property type="evidence" value="ECO:0007669"/>
    <property type="project" value="TreeGrafter"/>
</dbReference>
<keyword evidence="3" id="KW-0862">Zinc</keyword>
<evidence type="ECO:0000256" key="1">
    <source>
        <dbReference type="ARBA" id="ARBA00022723"/>
    </source>
</evidence>
<dbReference type="InterPro" id="IPR053051">
    <property type="entry name" value="HDAC_complex_subunit"/>
</dbReference>
<dbReference type="SMART" id="SM00249">
    <property type="entry name" value="PHD"/>
    <property type="match status" value="1"/>
</dbReference>
<feature type="compositionally biased region" description="Low complexity" evidence="4">
    <location>
        <begin position="510"/>
        <end position="520"/>
    </location>
</feature>
<dbReference type="AlphaFoldDB" id="A0A6G1GEY0"/>
<sequence length="682" mass="73534">MSPRRSSRARATQPPHLAHNTSTHSAGNNGNGSSSNSATSSLRAERSTRSAVKSGSPQKTEDITRSDDEVEDDEASENIKRESRRNRTSGRRNGNHDSYAQADDDGDMDMDEIEVEPQAIDEIIEEEETTRCICEQLEYPGPPVMEVAVTTGRATKGRMGSASGPAMAAIIASTGADAQFVGEEAGSLFIQCDSCKVWQHGGCVGIMEESSCPDEYFCEQCRPEYHQLGKSTIGQKYSKYLPVVEPNKPLPKSSRKVSASQIKETEAQAARDREQGKLSARSSVDILTKRRSTMNSRAAYDEDEVLRKVLEESKGDLPTGSEQRRAKRVRDDSEDASKSPSKRMRTMSVSTGHSRTSESAGIPDSDQETPRASKHSKNGRDVGSRNLREKEPREKDKGRLEVAKRRGGRGERRRNDGLESSPVSSTPQPNSYPNSLPPRSTLPDPNGTPTRDTSTALPDSPAPSTSGVPPHPTSSHKKGGRPPTKRRLGRNQYTRDPTASADHSPKPDFADASPSSADASGGLHPDVVNGATAKSDKPDGAVQTTQTGTGRRKGRERHGLTDLRKRAAYMMEYISRVQVDLAQRPGVNGNGNGSGSGSGTGTPKKGRRADESPGSGGGSGASSREATVKEEGSVAETLRTMLSGGGEMGLSTFQGLSTMEMMDDLTRKLVLWQREFGKFGEK</sequence>
<dbReference type="GO" id="GO:0070210">
    <property type="term" value="C:Rpd3L-Expanded complex"/>
    <property type="evidence" value="ECO:0007669"/>
    <property type="project" value="TreeGrafter"/>
</dbReference>
<dbReference type="Pfam" id="PF20826">
    <property type="entry name" value="PHD_5"/>
    <property type="match status" value="1"/>
</dbReference>
<feature type="region of interest" description="Disordered" evidence="4">
    <location>
        <begin position="583"/>
        <end position="632"/>
    </location>
</feature>
<evidence type="ECO:0000256" key="4">
    <source>
        <dbReference type="SAM" id="MobiDB-lite"/>
    </source>
</evidence>
<reference evidence="8" key="2">
    <citation type="submission" date="2020-04" db="EMBL/GenBank/DDBJ databases">
        <authorList>
            <consortium name="NCBI Genome Project"/>
        </authorList>
    </citation>
    <scope>NUCLEOTIDE SEQUENCE</scope>
    <source>
        <strain evidence="8">CBS 781.70</strain>
    </source>
</reference>
<evidence type="ECO:0000313" key="6">
    <source>
        <dbReference type="EMBL" id="KAF1816429.1"/>
    </source>
</evidence>
<dbReference type="RefSeq" id="XP_033538060.1">
    <property type="nucleotide sequence ID" value="XM_033677898.1"/>
</dbReference>
<feature type="compositionally biased region" description="Basic and acidic residues" evidence="4">
    <location>
        <begin position="378"/>
        <end position="417"/>
    </location>
</feature>
<keyword evidence="2" id="KW-0863">Zinc-finger</keyword>
<dbReference type="Proteomes" id="UP000504638">
    <property type="component" value="Unplaced"/>
</dbReference>
<feature type="region of interest" description="Disordered" evidence="4">
    <location>
        <begin position="311"/>
        <end position="563"/>
    </location>
</feature>
<feature type="region of interest" description="Disordered" evidence="4">
    <location>
        <begin position="244"/>
        <end position="283"/>
    </location>
</feature>
<dbReference type="GO" id="GO:0008270">
    <property type="term" value="F:zinc ion binding"/>
    <property type="evidence" value="ECO:0007669"/>
    <property type="project" value="UniProtKB-KW"/>
</dbReference>
<protein>
    <recommendedName>
        <fullName evidence="5">Zinc finger PHD-type domain-containing protein</fullName>
    </recommendedName>
</protein>
<keyword evidence="1" id="KW-0479">Metal-binding</keyword>
<feature type="compositionally biased region" description="Basic and acidic residues" evidence="4">
    <location>
        <begin position="263"/>
        <end position="276"/>
    </location>
</feature>
<feature type="compositionally biased region" description="Polar residues" evidence="4">
    <location>
        <begin position="347"/>
        <end position="359"/>
    </location>
</feature>
<evidence type="ECO:0000313" key="8">
    <source>
        <dbReference type="RefSeq" id="XP_033538060.1"/>
    </source>
</evidence>
<gene>
    <name evidence="6 8" type="ORF">P152DRAFT_446085</name>
</gene>
<reference evidence="8" key="3">
    <citation type="submission" date="2025-04" db="UniProtKB">
        <authorList>
            <consortium name="RefSeq"/>
        </authorList>
    </citation>
    <scope>IDENTIFICATION</scope>
    <source>
        <strain evidence="8">CBS 781.70</strain>
    </source>
</reference>